<proteinExistence type="inferred from homology"/>
<gene>
    <name evidence="7" type="ORF">EBN03_17900</name>
</gene>
<organism evidence="7 8">
    <name type="scientific">Nocardia stercoris</name>
    <dbReference type="NCBI Taxonomy" id="2483361"/>
    <lineage>
        <taxon>Bacteria</taxon>
        <taxon>Bacillati</taxon>
        <taxon>Actinomycetota</taxon>
        <taxon>Actinomycetes</taxon>
        <taxon>Mycobacteriales</taxon>
        <taxon>Nocardiaceae</taxon>
        <taxon>Nocardia</taxon>
    </lineage>
</organism>
<evidence type="ECO:0000313" key="8">
    <source>
        <dbReference type="Proteomes" id="UP000279275"/>
    </source>
</evidence>
<dbReference type="Gene3D" id="3.40.190.10">
    <property type="entry name" value="Periplasmic binding protein-like II"/>
    <property type="match status" value="2"/>
</dbReference>
<name>A0A3M2L6D3_9NOCA</name>
<evidence type="ECO:0000313" key="7">
    <source>
        <dbReference type="EMBL" id="RMI31475.1"/>
    </source>
</evidence>
<dbReference type="PANTHER" id="PTHR30346:SF0">
    <property type="entry name" value="HCA OPERON TRANSCRIPTIONAL ACTIVATOR HCAR"/>
    <property type="match status" value="1"/>
</dbReference>
<evidence type="ECO:0000256" key="2">
    <source>
        <dbReference type="ARBA" id="ARBA00023015"/>
    </source>
</evidence>
<keyword evidence="2" id="KW-0805">Transcription regulation</keyword>
<evidence type="ECO:0000256" key="5">
    <source>
        <dbReference type="ARBA" id="ARBA00023163"/>
    </source>
</evidence>
<reference evidence="7 8" key="1">
    <citation type="submission" date="2018-10" db="EMBL/GenBank/DDBJ databases">
        <title>Isolation from cow dung.</title>
        <authorList>
            <person name="Ling L."/>
        </authorList>
    </citation>
    <scope>NUCLEOTIDE SEQUENCE [LARGE SCALE GENOMIC DNA]</scope>
    <source>
        <strain evidence="7 8">NEAU-LL90</strain>
    </source>
</reference>
<dbReference type="InterPro" id="IPR005119">
    <property type="entry name" value="LysR_subst-bd"/>
</dbReference>
<keyword evidence="4" id="KW-0010">Activator</keyword>
<keyword evidence="5" id="KW-0804">Transcription</keyword>
<dbReference type="Gene3D" id="1.10.10.10">
    <property type="entry name" value="Winged helix-like DNA-binding domain superfamily/Winged helix DNA-binding domain"/>
    <property type="match status" value="1"/>
</dbReference>
<dbReference type="Pfam" id="PF03466">
    <property type="entry name" value="LysR_substrate"/>
    <property type="match status" value="1"/>
</dbReference>
<dbReference type="AlphaFoldDB" id="A0A3M2L6D3"/>
<dbReference type="GO" id="GO:0032993">
    <property type="term" value="C:protein-DNA complex"/>
    <property type="evidence" value="ECO:0007669"/>
    <property type="project" value="TreeGrafter"/>
</dbReference>
<evidence type="ECO:0000256" key="4">
    <source>
        <dbReference type="ARBA" id="ARBA00023159"/>
    </source>
</evidence>
<comment type="caution">
    <text evidence="7">The sequence shown here is derived from an EMBL/GenBank/DDBJ whole genome shotgun (WGS) entry which is preliminary data.</text>
</comment>
<dbReference type="GO" id="GO:0003677">
    <property type="term" value="F:DNA binding"/>
    <property type="evidence" value="ECO:0007669"/>
    <property type="project" value="UniProtKB-KW"/>
</dbReference>
<dbReference type="InterPro" id="IPR036388">
    <property type="entry name" value="WH-like_DNA-bd_sf"/>
</dbReference>
<dbReference type="EMBL" id="RFFH01000007">
    <property type="protein sequence ID" value="RMI31475.1"/>
    <property type="molecule type" value="Genomic_DNA"/>
</dbReference>
<dbReference type="SUPFAM" id="SSF53850">
    <property type="entry name" value="Periplasmic binding protein-like II"/>
    <property type="match status" value="1"/>
</dbReference>
<evidence type="ECO:0000259" key="6">
    <source>
        <dbReference type="PROSITE" id="PS50931"/>
    </source>
</evidence>
<keyword evidence="3" id="KW-0238">DNA-binding</keyword>
<dbReference type="InterPro" id="IPR036390">
    <property type="entry name" value="WH_DNA-bd_sf"/>
</dbReference>
<evidence type="ECO:0000256" key="3">
    <source>
        <dbReference type="ARBA" id="ARBA00023125"/>
    </source>
</evidence>
<dbReference type="GO" id="GO:0003700">
    <property type="term" value="F:DNA-binding transcription factor activity"/>
    <property type="evidence" value="ECO:0007669"/>
    <property type="project" value="InterPro"/>
</dbReference>
<evidence type="ECO:0000256" key="1">
    <source>
        <dbReference type="ARBA" id="ARBA00009437"/>
    </source>
</evidence>
<sequence length="275" mass="29965">MLLSQPRVSQIVRELERAVGGPLFLRSSRRVEPTPLGRELLAGVTPALRDIDRAVLTARSAARGLRIGFLGPFASTLDEPIAALRHSRPEMTVQLVQAPWVDSFAGLYNGELDLLLYLSPVVEPDLVTGPTVRTYPRMVAVARNHPLAARTELTVEDLGDTGVVGPPDRAPEATVRAYWPPERTPSGRPIRRIGSARTEAEMLSAVARGDGVYVTSTAMPAHFAHPAVDYLPITGLPPARAVLVWHRNNACDRVHRFASLAQDRDAGRKYSAPAR</sequence>
<dbReference type="Pfam" id="PF00126">
    <property type="entry name" value="HTH_1"/>
    <property type="match status" value="1"/>
</dbReference>
<dbReference type="Proteomes" id="UP000279275">
    <property type="component" value="Unassembled WGS sequence"/>
</dbReference>
<accession>A0A3M2L6D3</accession>
<dbReference type="PANTHER" id="PTHR30346">
    <property type="entry name" value="TRANSCRIPTIONAL DUAL REGULATOR HCAR-RELATED"/>
    <property type="match status" value="1"/>
</dbReference>
<dbReference type="InterPro" id="IPR000847">
    <property type="entry name" value="LysR_HTH_N"/>
</dbReference>
<dbReference type="SUPFAM" id="SSF46785">
    <property type="entry name" value="Winged helix' DNA-binding domain"/>
    <property type="match status" value="1"/>
</dbReference>
<dbReference type="PROSITE" id="PS50931">
    <property type="entry name" value="HTH_LYSR"/>
    <property type="match status" value="1"/>
</dbReference>
<feature type="domain" description="HTH lysR-type" evidence="6">
    <location>
        <begin position="1"/>
        <end position="34"/>
    </location>
</feature>
<protein>
    <submittedName>
        <fullName evidence="7">LysR family transcriptional regulator</fullName>
    </submittedName>
</protein>
<keyword evidence="8" id="KW-1185">Reference proteome</keyword>
<comment type="similarity">
    <text evidence="1">Belongs to the LysR transcriptional regulatory family.</text>
</comment>